<dbReference type="InterPro" id="IPR012373">
    <property type="entry name" value="Ferrdict_sens_TM"/>
</dbReference>
<dbReference type="Pfam" id="PF04773">
    <property type="entry name" value="FecR"/>
    <property type="match status" value="1"/>
</dbReference>
<dbReference type="Pfam" id="PF16344">
    <property type="entry name" value="FecR_C"/>
    <property type="match status" value="1"/>
</dbReference>
<sequence length="343" mass="38957">MKSNKSKILTNEERRALRRQIMNSATAFEKENRRKKYYVVFAAAASLALLMGLFFYSYDDQKQGLQEFVNKTPRVDPKTQSEVTVVLGDGENIPIDSNNTVQYSPNGANVILGKGKTFNQETLIDKKPIYNTIIVPYGKKSDVLLSDGTRVWINSGSKLIYPAVFNGENREVYLEGEAIFDVAHNAEKPFKVLSKNQEIEVLGTIFNVSAYLEDEQLNTVLKSGSVKITYLEDESKSFKITPGTLASLNVKSLIVERRKVDVDDYFGWRDGYLSLKRQPLDYIVAKLSRYYNIEILIFDEELSKETFSGKLDLKDDINKVINILNEATKMRVIKDNGKIILTN</sequence>
<feature type="domain" description="FecR protein" evidence="2">
    <location>
        <begin position="134"/>
        <end position="227"/>
    </location>
</feature>
<evidence type="ECO:0000259" key="2">
    <source>
        <dbReference type="Pfam" id="PF04773"/>
    </source>
</evidence>
<dbReference type="Gene3D" id="3.55.50.30">
    <property type="match status" value="1"/>
</dbReference>
<feature type="transmembrane region" description="Helical" evidence="1">
    <location>
        <begin position="37"/>
        <end position="58"/>
    </location>
</feature>
<dbReference type="Gene3D" id="2.60.120.1440">
    <property type="match status" value="1"/>
</dbReference>
<dbReference type="PIRSF" id="PIRSF018266">
    <property type="entry name" value="FecR"/>
    <property type="match status" value="1"/>
</dbReference>
<protein>
    <submittedName>
        <fullName evidence="4">FecR domain-containing protein</fullName>
    </submittedName>
</protein>
<dbReference type="PANTHER" id="PTHR30273:SF2">
    <property type="entry name" value="PROTEIN FECR"/>
    <property type="match status" value="1"/>
</dbReference>
<keyword evidence="1" id="KW-0812">Transmembrane</keyword>
<organism evidence="4 5">
    <name type="scientific">Maribacter flavus</name>
    <dbReference type="NCBI Taxonomy" id="1658664"/>
    <lineage>
        <taxon>Bacteria</taxon>
        <taxon>Pseudomonadati</taxon>
        <taxon>Bacteroidota</taxon>
        <taxon>Flavobacteriia</taxon>
        <taxon>Flavobacteriales</taxon>
        <taxon>Flavobacteriaceae</taxon>
        <taxon>Maribacter</taxon>
    </lineage>
</organism>
<dbReference type="InterPro" id="IPR032508">
    <property type="entry name" value="FecR_C"/>
</dbReference>
<name>A0ABU7IGM7_9FLAO</name>
<dbReference type="Proteomes" id="UP001343698">
    <property type="component" value="Unassembled WGS sequence"/>
</dbReference>
<evidence type="ECO:0000256" key="1">
    <source>
        <dbReference type="SAM" id="Phobius"/>
    </source>
</evidence>
<dbReference type="PANTHER" id="PTHR30273">
    <property type="entry name" value="PERIPLASMIC SIGNAL SENSOR AND SIGMA FACTOR ACTIVATOR FECR-RELATED"/>
    <property type="match status" value="1"/>
</dbReference>
<comment type="caution">
    <text evidence="4">The sequence shown here is derived from an EMBL/GenBank/DDBJ whole genome shotgun (WGS) entry which is preliminary data.</text>
</comment>
<feature type="domain" description="Protein FecR C-terminal" evidence="3">
    <location>
        <begin position="272"/>
        <end position="340"/>
    </location>
</feature>
<dbReference type="RefSeq" id="WP_272636657.1">
    <property type="nucleotide sequence ID" value="NZ_JAZDDF010000001.1"/>
</dbReference>
<gene>
    <name evidence="4" type="ORF">V1H85_06045</name>
</gene>
<reference evidence="4 5" key="1">
    <citation type="submission" date="2024-01" db="EMBL/GenBank/DDBJ databases">
        <title>Maribacter spp. originated from different algae showed divergent polysaccharides utilization ability.</title>
        <authorList>
            <person name="Wang H."/>
            <person name="Wu Y."/>
        </authorList>
    </citation>
    <scope>NUCLEOTIDE SEQUENCE [LARGE SCALE GENOMIC DNA]</scope>
    <source>
        <strain evidence="4 5">KPT27_14</strain>
    </source>
</reference>
<evidence type="ECO:0000313" key="4">
    <source>
        <dbReference type="EMBL" id="MEE1971998.1"/>
    </source>
</evidence>
<keyword evidence="1" id="KW-0472">Membrane</keyword>
<dbReference type="InterPro" id="IPR006860">
    <property type="entry name" value="FecR"/>
</dbReference>
<keyword evidence="5" id="KW-1185">Reference proteome</keyword>
<dbReference type="EMBL" id="JAZDDF010000001">
    <property type="protein sequence ID" value="MEE1971998.1"/>
    <property type="molecule type" value="Genomic_DNA"/>
</dbReference>
<evidence type="ECO:0000313" key="5">
    <source>
        <dbReference type="Proteomes" id="UP001343698"/>
    </source>
</evidence>
<evidence type="ECO:0000259" key="3">
    <source>
        <dbReference type="Pfam" id="PF16344"/>
    </source>
</evidence>
<accession>A0ABU7IGM7</accession>
<keyword evidence="1" id="KW-1133">Transmembrane helix</keyword>
<proteinExistence type="predicted"/>